<evidence type="ECO:0000313" key="3">
    <source>
        <dbReference type="Proteomes" id="UP000176951"/>
    </source>
</evidence>
<accession>A0A1G2PZE6</accession>
<reference evidence="2 3" key="1">
    <citation type="journal article" date="2016" name="Nat. Commun.">
        <title>Thousands of microbial genomes shed light on interconnected biogeochemical processes in an aquifer system.</title>
        <authorList>
            <person name="Anantharaman K."/>
            <person name="Brown C.T."/>
            <person name="Hug L.A."/>
            <person name="Sharon I."/>
            <person name="Castelle C.J."/>
            <person name="Probst A.J."/>
            <person name="Thomas B.C."/>
            <person name="Singh A."/>
            <person name="Wilkins M.J."/>
            <person name="Karaoz U."/>
            <person name="Brodie E.L."/>
            <person name="Williams K.H."/>
            <person name="Hubbard S.S."/>
            <person name="Banfield J.F."/>
        </authorList>
    </citation>
    <scope>NUCLEOTIDE SEQUENCE [LARGE SCALE GENOMIC DNA]</scope>
</reference>
<comment type="caution">
    <text evidence="2">The sequence shown here is derived from an EMBL/GenBank/DDBJ whole genome shotgun (WGS) entry which is preliminary data.</text>
</comment>
<evidence type="ECO:0008006" key="4">
    <source>
        <dbReference type="Google" id="ProtNLM"/>
    </source>
</evidence>
<gene>
    <name evidence="2" type="ORF">A3A97_04120</name>
</gene>
<name>A0A1G2PZE6_9BACT</name>
<dbReference type="EMBL" id="MHSW01000002">
    <property type="protein sequence ID" value="OHA52962.1"/>
    <property type="molecule type" value="Genomic_DNA"/>
</dbReference>
<keyword evidence="1" id="KW-0472">Membrane</keyword>
<proteinExistence type="predicted"/>
<organism evidence="2 3">
    <name type="scientific">Candidatus Terrybacteria bacterium RIFCSPLOWO2_01_FULL_40_23</name>
    <dbReference type="NCBI Taxonomy" id="1802366"/>
    <lineage>
        <taxon>Bacteria</taxon>
        <taxon>Candidatus Terryibacteriota</taxon>
    </lineage>
</organism>
<evidence type="ECO:0000256" key="1">
    <source>
        <dbReference type="SAM" id="Phobius"/>
    </source>
</evidence>
<protein>
    <recommendedName>
        <fullName evidence="4">Type 4 fimbrial biogenesis protein PilX N-terminal domain-containing protein</fullName>
    </recommendedName>
</protein>
<sequence>MKYFNFQIFANIVRKEKTNQAKKGIAVLAMVIVVVSILALISISIATTSFFEVLSGASEIKSEEALRVAEAGTQDALAQLSKDIDFLCTGSGASCTVTANCTVDSGTDGYSLVVGGGTACIRVSNPASCPDAAQTIKVRGVVNNKIRKIQITYDLDCNGAITQTAWTELTS</sequence>
<dbReference type="Proteomes" id="UP000176951">
    <property type="component" value="Unassembled WGS sequence"/>
</dbReference>
<dbReference type="AlphaFoldDB" id="A0A1G2PZE6"/>
<evidence type="ECO:0000313" key="2">
    <source>
        <dbReference type="EMBL" id="OHA52962.1"/>
    </source>
</evidence>
<keyword evidence="1" id="KW-1133">Transmembrane helix</keyword>
<feature type="transmembrane region" description="Helical" evidence="1">
    <location>
        <begin position="24"/>
        <end position="45"/>
    </location>
</feature>
<keyword evidence="1" id="KW-0812">Transmembrane</keyword>